<dbReference type="CDD" id="cd06899">
    <property type="entry name" value="lectin_legume_LecRK_Arcelin_ConA"/>
    <property type="match status" value="1"/>
</dbReference>
<protein>
    <recommendedName>
        <fullName evidence="4">non-specific serine/threonine protein kinase</fullName>
        <ecNumber evidence="4">2.7.11.1</ecNumber>
    </recommendedName>
</protein>
<evidence type="ECO:0000256" key="19">
    <source>
        <dbReference type="SAM" id="Phobius"/>
    </source>
</evidence>
<dbReference type="Pfam" id="PF00139">
    <property type="entry name" value="Lectin_legB"/>
    <property type="match status" value="1"/>
</dbReference>
<dbReference type="SMART" id="SM00220">
    <property type="entry name" value="S_TKc"/>
    <property type="match status" value="1"/>
</dbReference>
<evidence type="ECO:0000256" key="1">
    <source>
        <dbReference type="ARBA" id="ARBA00004251"/>
    </source>
</evidence>
<evidence type="ECO:0000256" key="3">
    <source>
        <dbReference type="ARBA" id="ARBA00010217"/>
    </source>
</evidence>
<keyword evidence="8 19" id="KW-0812">Transmembrane</keyword>
<dbReference type="FunFam" id="3.30.200.20:FF:000168">
    <property type="entry name" value="L-type lectin-domain containing receptor kinase IX.1"/>
    <property type="match status" value="1"/>
</dbReference>
<keyword evidence="11 18" id="KW-0547">Nucleotide-binding</keyword>
<evidence type="ECO:0000256" key="11">
    <source>
        <dbReference type="ARBA" id="ARBA00022741"/>
    </source>
</evidence>
<dbReference type="PROSITE" id="PS00307">
    <property type="entry name" value="LECTIN_LEGUME_BETA"/>
    <property type="match status" value="1"/>
</dbReference>
<keyword evidence="12" id="KW-0418">Kinase</keyword>
<feature type="transmembrane region" description="Helical" evidence="19">
    <location>
        <begin position="304"/>
        <end position="325"/>
    </location>
</feature>
<keyword evidence="17" id="KW-0325">Glycoprotein</keyword>
<dbReference type="Proteomes" id="UP000811246">
    <property type="component" value="Chromosome 6"/>
</dbReference>
<evidence type="ECO:0000256" key="13">
    <source>
        <dbReference type="ARBA" id="ARBA00022840"/>
    </source>
</evidence>
<evidence type="ECO:0000256" key="10">
    <source>
        <dbReference type="ARBA" id="ARBA00022734"/>
    </source>
</evidence>
<dbReference type="Pfam" id="PF00069">
    <property type="entry name" value="Pkinase"/>
    <property type="match status" value="1"/>
</dbReference>
<evidence type="ECO:0000256" key="5">
    <source>
        <dbReference type="ARBA" id="ARBA00022475"/>
    </source>
</evidence>
<keyword evidence="5" id="KW-1003">Cell membrane</keyword>
<dbReference type="PROSITE" id="PS00107">
    <property type="entry name" value="PROTEIN_KINASE_ATP"/>
    <property type="match status" value="1"/>
</dbReference>
<sequence>MIIKKLLSTATMLFLFHTTNLLPYLIIITIFIFLAIPCAAQLSFNYTDFSKTDNRSTLNVSGNATFLGLVIQLTPDAVDNWGRATYSQPMHLWDKESGKHADFNTSFSFIIYAEGRDSYSDGLTFFLASTDLPPPSPTDGAGIGLASREQVEDPNFLAAYKFVAVEFDTRRNRGWDPVEPVLEHVGINVNNLTSQNSTPWYSVIKENRTYSASISYRSSTQNLSVTFTGFNNVNGTVPVQQHLSSIVGLEDQLPEWVQFGFSSSTGLVSELHVLCSWSFESTPPFFIRKSAEPNKNRDGSKKKLVVGLSVGAFVLIGCVGLVWLINRKNRARGGEEDLGFEFSMDDEFELGTGPRKFSNKELVRATNDFAKENKLGEGGFGGVYKGFLRDLNSYVAVKRVSRGSKQGIKEYASELKIISRLRHRNLVQLIGWCHEKKDLLLIYEFMSNGSLDSHLFKRKSLLTWATRYNISRGLASALLYLHEEWEQCVLHRDIKASNIMLDSSFNAKLGDFGLARLVEHAKGAQTTAVAGTMGYMAPECFISGRASKESDIYSFGIVALEIACGRKLIETKSTEEAIMLVEWVWGLYGKGKLLDSADPRLCGDFDRQEMERLMIVGLWCAHPDHTLRPSIRKAIQVLDFEASLPILAPKMPVPTYLDPPVGPSSASSATASDQVLLSESTSHSIYRVSSQFNTSSAASSSSAILLYSHSDN</sequence>
<dbReference type="EC" id="2.7.11.1" evidence="4"/>
<evidence type="ECO:0000256" key="18">
    <source>
        <dbReference type="PROSITE-ProRule" id="PRU10141"/>
    </source>
</evidence>
<comment type="subcellular location">
    <subcellularLocation>
        <location evidence="1">Cell membrane</location>
        <topology evidence="1">Single-pass type I membrane protein</topology>
    </subcellularLocation>
</comment>
<reference evidence="21" key="1">
    <citation type="submission" date="2020-12" db="EMBL/GenBank/DDBJ databases">
        <title>WGS assembly of Carya illinoinensis cv. Pawnee.</title>
        <authorList>
            <person name="Platts A."/>
            <person name="Shu S."/>
            <person name="Wright S."/>
            <person name="Barry K."/>
            <person name="Edger P."/>
            <person name="Pires J.C."/>
            <person name="Schmutz J."/>
        </authorList>
    </citation>
    <scope>NUCLEOTIDE SEQUENCE</scope>
    <source>
        <tissue evidence="21">Leaf</tissue>
    </source>
</reference>
<dbReference type="Proteomes" id="UP000811609">
    <property type="component" value="Chromosome 6"/>
</dbReference>
<comment type="similarity">
    <text evidence="3">In the C-terminal section; belongs to the protein kinase superfamily. Ser/Thr protein kinase family.</text>
</comment>
<dbReference type="InterPro" id="IPR017441">
    <property type="entry name" value="Protein_kinase_ATP_BS"/>
</dbReference>
<evidence type="ECO:0000256" key="12">
    <source>
        <dbReference type="ARBA" id="ARBA00022777"/>
    </source>
</evidence>
<dbReference type="GO" id="GO:0005524">
    <property type="term" value="F:ATP binding"/>
    <property type="evidence" value="ECO:0007669"/>
    <property type="project" value="UniProtKB-UniRule"/>
</dbReference>
<accession>A0A8T1QCF6</accession>
<dbReference type="GO" id="GO:0004674">
    <property type="term" value="F:protein serine/threonine kinase activity"/>
    <property type="evidence" value="ECO:0007669"/>
    <property type="project" value="UniProtKB-KW"/>
</dbReference>
<gene>
    <name evidence="21" type="ORF">CIPAW_06G159300</name>
    <name evidence="22" type="ORF">I3842_06G160200</name>
</gene>
<keyword evidence="9" id="KW-0732">Signal</keyword>
<dbReference type="PROSITE" id="PS50011">
    <property type="entry name" value="PROTEIN_KINASE_DOM"/>
    <property type="match status" value="1"/>
</dbReference>
<keyword evidence="15 19" id="KW-0472">Membrane</keyword>
<evidence type="ECO:0000256" key="2">
    <source>
        <dbReference type="ARBA" id="ARBA00008536"/>
    </source>
</evidence>
<keyword evidence="6" id="KW-0723">Serine/threonine-protein kinase</keyword>
<dbReference type="FunFam" id="1.10.510.10:FF:000240">
    <property type="entry name" value="Lectin-domain containing receptor kinase A4.3"/>
    <property type="match status" value="1"/>
</dbReference>
<dbReference type="PANTHER" id="PTHR27007">
    <property type="match status" value="1"/>
</dbReference>
<evidence type="ECO:0000256" key="15">
    <source>
        <dbReference type="ARBA" id="ARBA00023136"/>
    </source>
</evidence>
<comment type="caution">
    <text evidence="21">The sequence shown here is derived from an EMBL/GenBank/DDBJ whole genome shotgun (WGS) entry which is preliminary data.</text>
</comment>
<evidence type="ECO:0000256" key="8">
    <source>
        <dbReference type="ARBA" id="ARBA00022692"/>
    </source>
</evidence>
<keyword evidence="16" id="KW-0675">Receptor</keyword>
<evidence type="ECO:0000256" key="7">
    <source>
        <dbReference type="ARBA" id="ARBA00022679"/>
    </source>
</evidence>
<keyword evidence="23" id="KW-1185">Reference proteome</keyword>
<reference evidence="22" key="2">
    <citation type="submission" date="2021-01" db="EMBL/GenBank/DDBJ databases">
        <authorList>
            <person name="Lovell J.T."/>
            <person name="Bentley N."/>
            <person name="Bhattarai G."/>
            <person name="Jenkins J.W."/>
            <person name="Sreedasyam A."/>
            <person name="Alarcon Y."/>
            <person name="Bock C."/>
            <person name="Boston L."/>
            <person name="Carlson J."/>
            <person name="Cervantes K."/>
            <person name="Clermont K."/>
            <person name="Krom N."/>
            <person name="Kubenka K."/>
            <person name="Mamidi S."/>
            <person name="Mattison C."/>
            <person name="Monteros M."/>
            <person name="Pisani C."/>
            <person name="Plott C."/>
            <person name="Rajasekar S."/>
            <person name="Rhein H.S."/>
            <person name="Rohla C."/>
            <person name="Song M."/>
            <person name="Hilaire R.S."/>
            <person name="Shu S."/>
            <person name="Wells L."/>
            <person name="Wang X."/>
            <person name="Webber J."/>
            <person name="Heerema R.J."/>
            <person name="Klein P."/>
            <person name="Conner P."/>
            <person name="Grauke L."/>
            <person name="Grimwood J."/>
            <person name="Schmutz J."/>
            <person name="Randall J.J."/>
        </authorList>
    </citation>
    <scope>NUCLEOTIDE SEQUENCE</scope>
    <source>
        <tissue evidence="22">Leaf</tissue>
    </source>
</reference>
<evidence type="ECO:0000256" key="17">
    <source>
        <dbReference type="ARBA" id="ARBA00023180"/>
    </source>
</evidence>
<dbReference type="EMBL" id="CM031814">
    <property type="protein sequence ID" value="KAG6652099.1"/>
    <property type="molecule type" value="Genomic_DNA"/>
</dbReference>
<evidence type="ECO:0000256" key="9">
    <source>
        <dbReference type="ARBA" id="ARBA00022729"/>
    </source>
</evidence>
<dbReference type="InterPro" id="IPR001220">
    <property type="entry name" value="Legume_lectin_dom"/>
</dbReference>
<evidence type="ECO:0000313" key="22">
    <source>
        <dbReference type="EMBL" id="KAG6710003.1"/>
    </source>
</evidence>
<evidence type="ECO:0000256" key="16">
    <source>
        <dbReference type="ARBA" id="ARBA00023170"/>
    </source>
</evidence>
<comment type="similarity">
    <text evidence="2">In the N-terminal section; belongs to the leguminous lectin family.</text>
</comment>
<dbReference type="InterPro" id="IPR000985">
    <property type="entry name" value="Lectin_LegA_CS"/>
</dbReference>
<dbReference type="InterPro" id="IPR019825">
    <property type="entry name" value="Lectin_legB_Mn/Ca_BS"/>
</dbReference>
<organism evidence="21 23">
    <name type="scientific">Carya illinoinensis</name>
    <name type="common">Pecan</name>
    <dbReference type="NCBI Taxonomy" id="32201"/>
    <lineage>
        <taxon>Eukaryota</taxon>
        <taxon>Viridiplantae</taxon>
        <taxon>Streptophyta</taxon>
        <taxon>Embryophyta</taxon>
        <taxon>Tracheophyta</taxon>
        <taxon>Spermatophyta</taxon>
        <taxon>Magnoliopsida</taxon>
        <taxon>eudicotyledons</taxon>
        <taxon>Gunneridae</taxon>
        <taxon>Pentapetalae</taxon>
        <taxon>rosids</taxon>
        <taxon>fabids</taxon>
        <taxon>Fagales</taxon>
        <taxon>Juglandaceae</taxon>
        <taxon>Carya</taxon>
    </lineage>
</organism>
<dbReference type="PROSITE" id="PS00308">
    <property type="entry name" value="LECTIN_LEGUME_ALPHA"/>
    <property type="match status" value="1"/>
</dbReference>
<keyword evidence="10" id="KW-0430">Lectin</keyword>
<keyword evidence="14 19" id="KW-1133">Transmembrane helix</keyword>
<feature type="binding site" evidence="18">
    <location>
        <position position="398"/>
    </location>
    <ligand>
        <name>ATP</name>
        <dbReference type="ChEBI" id="CHEBI:30616"/>
    </ligand>
</feature>
<proteinExistence type="inferred from homology"/>
<dbReference type="GO" id="GO:0005886">
    <property type="term" value="C:plasma membrane"/>
    <property type="evidence" value="ECO:0007669"/>
    <property type="project" value="UniProtKB-SubCell"/>
</dbReference>
<feature type="transmembrane region" description="Helical" evidence="19">
    <location>
        <begin position="21"/>
        <end position="44"/>
    </location>
</feature>
<dbReference type="CDD" id="cd14066">
    <property type="entry name" value="STKc_IRAK"/>
    <property type="match status" value="1"/>
</dbReference>
<keyword evidence="13 18" id="KW-0067">ATP-binding</keyword>
<dbReference type="GO" id="GO:0002229">
    <property type="term" value="P:defense response to oomycetes"/>
    <property type="evidence" value="ECO:0007669"/>
    <property type="project" value="UniProtKB-ARBA"/>
</dbReference>
<evidence type="ECO:0000256" key="14">
    <source>
        <dbReference type="ARBA" id="ARBA00022989"/>
    </source>
</evidence>
<dbReference type="EMBL" id="CM031830">
    <property type="protein sequence ID" value="KAG6710003.1"/>
    <property type="molecule type" value="Genomic_DNA"/>
</dbReference>
<dbReference type="AlphaFoldDB" id="A0A8T1QCF6"/>
<feature type="domain" description="Protein kinase" evidence="20">
    <location>
        <begin position="369"/>
        <end position="647"/>
    </location>
</feature>
<name>A0A8T1QCF6_CARIL</name>
<evidence type="ECO:0000313" key="23">
    <source>
        <dbReference type="Proteomes" id="UP000811609"/>
    </source>
</evidence>
<dbReference type="InterPro" id="IPR008271">
    <property type="entry name" value="Ser/Thr_kinase_AS"/>
</dbReference>
<keyword evidence="7" id="KW-0808">Transferase</keyword>
<evidence type="ECO:0000259" key="20">
    <source>
        <dbReference type="PROSITE" id="PS50011"/>
    </source>
</evidence>
<dbReference type="InterPro" id="IPR000719">
    <property type="entry name" value="Prot_kinase_dom"/>
</dbReference>
<dbReference type="PROSITE" id="PS00108">
    <property type="entry name" value="PROTEIN_KINASE_ST"/>
    <property type="match status" value="1"/>
</dbReference>
<evidence type="ECO:0000313" key="21">
    <source>
        <dbReference type="EMBL" id="KAG6652099.1"/>
    </source>
</evidence>
<dbReference type="InterPro" id="IPR050528">
    <property type="entry name" value="L-type_Lectin-RKs"/>
</dbReference>
<evidence type="ECO:0000256" key="4">
    <source>
        <dbReference type="ARBA" id="ARBA00012513"/>
    </source>
</evidence>
<evidence type="ECO:0000256" key="6">
    <source>
        <dbReference type="ARBA" id="ARBA00022527"/>
    </source>
</evidence>
<dbReference type="GO" id="GO:0030246">
    <property type="term" value="F:carbohydrate binding"/>
    <property type="evidence" value="ECO:0007669"/>
    <property type="project" value="UniProtKB-KW"/>
</dbReference>